<reference evidence="1" key="2">
    <citation type="submission" date="2021-08" db="EMBL/GenBank/DDBJ databases">
        <authorList>
            <person name="Gostincar C."/>
            <person name="Sun X."/>
            <person name="Song Z."/>
            <person name="Gunde-Cimerman N."/>
        </authorList>
    </citation>
    <scope>NUCLEOTIDE SEQUENCE</scope>
    <source>
        <strain evidence="1">EXF-9911</strain>
    </source>
</reference>
<name>A0A9P8JE11_AURME</name>
<organism evidence="1 2">
    <name type="scientific">Aureobasidium melanogenum</name>
    <name type="common">Aureobasidium pullulans var. melanogenum</name>
    <dbReference type="NCBI Taxonomy" id="46634"/>
    <lineage>
        <taxon>Eukaryota</taxon>
        <taxon>Fungi</taxon>
        <taxon>Dikarya</taxon>
        <taxon>Ascomycota</taxon>
        <taxon>Pezizomycotina</taxon>
        <taxon>Dothideomycetes</taxon>
        <taxon>Dothideomycetidae</taxon>
        <taxon>Dothideales</taxon>
        <taxon>Saccotheciaceae</taxon>
        <taxon>Aureobasidium</taxon>
    </lineage>
</organism>
<sequence>MYTPTSISRTRSLSIIALTRARICIFTTIRLNDGLDAFNGYLDHAMLTNTYKHSNLFTIDVEGGKHGATPPRPADHSHWHLPAFGLSHEHKYLYKIHTLDLYLWTANDSMKFTTPRA</sequence>
<dbReference type="EMBL" id="JAHFXF010000001">
    <property type="protein sequence ID" value="KAG9701380.1"/>
    <property type="molecule type" value="Genomic_DNA"/>
</dbReference>
<proteinExistence type="predicted"/>
<evidence type="ECO:0000313" key="2">
    <source>
        <dbReference type="Proteomes" id="UP000779574"/>
    </source>
</evidence>
<evidence type="ECO:0000313" key="1">
    <source>
        <dbReference type="EMBL" id="KAG9701380.1"/>
    </source>
</evidence>
<feature type="non-terminal residue" evidence="1">
    <location>
        <position position="117"/>
    </location>
</feature>
<comment type="caution">
    <text evidence="1">The sequence shown here is derived from an EMBL/GenBank/DDBJ whole genome shotgun (WGS) entry which is preliminary data.</text>
</comment>
<accession>A0A9P8JE11</accession>
<protein>
    <submittedName>
        <fullName evidence="1">Uncharacterized protein</fullName>
    </submittedName>
</protein>
<dbReference type="AlphaFoldDB" id="A0A9P8JE11"/>
<dbReference type="Proteomes" id="UP000779574">
    <property type="component" value="Unassembled WGS sequence"/>
</dbReference>
<reference evidence="1" key="1">
    <citation type="journal article" date="2021" name="J Fungi (Basel)">
        <title>Virulence traits and population genomics of the black yeast Aureobasidium melanogenum.</title>
        <authorList>
            <person name="Cernosa A."/>
            <person name="Sun X."/>
            <person name="Gostincar C."/>
            <person name="Fang C."/>
            <person name="Gunde-Cimerman N."/>
            <person name="Song Z."/>
        </authorList>
    </citation>
    <scope>NUCLEOTIDE SEQUENCE</scope>
    <source>
        <strain evidence="1">EXF-9911</strain>
    </source>
</reference>
<gene>
    <name evidence="1" type="ORF">KCU76_g59</name>
</gene>